<protein>
    <submittedName>
        <fullName evidence="1">Uncharacterized protein</fullName>
    </submittedName>
</protein>
<dbReference type="Proteomes" id="UP001295444">
    <property type="component" value="Chromosome 05"/>
</dbReference>
<keyword evidence="2" id="KW-1185">Reference proteome</keyword>
<accession>A0AAD1S7K6</accession>
<proteinExistence type="predicted"/>
<dbReference type="AlphaFoldDB" id="A0AAD1S7K6"/>
<evidence type="ECO:0000313" key="2">
    <source>
        <dbReference type="Proteomes" id="UP001295444"/>
    </source>
</evidence>
<dbReference type="EMBL" id="OW240916">
    <property type="protein sequence ID" value="CAH2293720.1"/>
    <property type="molecule type" value="Genomic_DNA"/>
</dbReference>
<reference evidence="1" key="1">
    <citation type="submission" date="2022-03" db="EMBL/GenBank/DDBJ databases">
        <authorList>
            <person name="Alioto T."/>
            <person name="Alioto T."/>
            <person name="Gomez Garrido J."/>
        </authorList>
    </citation>
    <scope>NUCLEOTIDE SEQUENCE</scope>
</reference>
<sequence length="123" mass="13912">MFRDNGALHRQPQQLLPSNMEPAGAYSMALSEVEIVQEKDFLTVLQVPLPSALEDNVPSTKTAIKALLQDKAMFQADMAVVREKVETLTGSIPAHTMDEDWGGHWYSLLQMLWLTPYRRNVEI</sequence>
<organism evidence="1 2">
    <name type="scientific">Pelobates cultripes</name>
    <name type="common">Western spadefoot toad</name>
    <dbReference type="NCBI Taxonomy" id="61616"/>
    <lineage>
        <taxon>Eukaryota</taxon>
        <taxon>Metazoa</taxon>
        <taxon>Chordata</taxon>
        <taxon>Craniata</taxon>
        <taxon>Vertebrata</taxon>
        <taxon>Euteleostomi</taxon>
        <taxon>Amphibia</taxon>
        <taxon>Batrachia</taxon>
        <taxon>Anura</taxon>
        <taxon>Pelobatoidea</taxon>
        <taxon>Pelobatidae</taxon>
        <taxon>Pelobates</taxon>
    </lineage>
</organism>
<name>A0AAD1S7K6_PELCU</name>
<evidence type="ECO:0000313" key="1">
    <source>
        <dbReference type="EMBL" id="CAH2293720.1"/>
    </source>
</evidence>
<gene>
    <name evidence="1" type="ORF">PECUL_23A023050</name>
</gene>